<feature type="compositionally biased region" description="Basic residues" evidence="1">
    <location>
        <begin position="8"/>
        <end position="18"/>
    </location>
</feature>
<organism evidence="2 3">
    <name type="scientific">Nyssa sinensis</name>
    <dbReference type="NCBI Taxonomy" id="561372"/>
    <lineage>
        <taxon>Eukaryota</taxon>
        <taxon>Viridiplantae</taxon>
        <taxon>Streptophyta</taxon>
        <taxon>Embryophyta</taxon>
        <taxon>Tracheophyta</taxon>
        <taxon>Spermatophyta</taxon>
        <taxon>Magnoliopsida</taxon>
        <taxon>eudicotyledons</taxon>
        <taxon>Gunneridae</taxon>
        <taxon>Pentapetalae</taxon>
        <taxon>asterids</taxon>
        <taxon>Cornales</taxon>
        <taxon>Nyssaceae</taxon>
        <taxon>Nyssa</taxon>
    </lineage>
</organism>
<dbReference type="PANTHER" id="PTHR36808">
    <property type="entry name" value="TRANSCRIPTIONAL REGULATOR ATRX-LIKE PROTEIN"/>
    <property type="match status" value="1"/>
</dbReference>
<accession>A0A5J5AC10</accession>
<keyword evidence="3" id="KW-1185">Reference proteome</keyword>
<reference evidence="2 3" key="1">
    <citation type="submission" date="2019-09" db="EMBL/GenBank/DDBJ databases">
        <title>A chromosome-level genome assembly of the Chinese tupelo Nyssa sinensis.</title>
        <authorList>
            <person name="Yang X."/>
            <person name="Kang M."/>
            <person name="Yang Y."/>
            <person name="Xiong H."/>
            <person name="Wang M."/>
            <person name="Zhang Z."/>
            <person name="Wang Z."/>
            <person name="Wu H."/>
            <person name="Ma T."/>
            <person name="Liu J."/>
            <person name="Xi Z."/>
        </authorList>
    </citation>
    <scope>NUCLEOTIDE SEQUENCE [LARGE SCALE GENOMIC DNA]</scope>
    <source>
        <strain evidence="2">J267</strain>
        <tissue evidence="2">Leaf</tissue>
    </source>
</reference>
<name>A0A5J5AC10_9ASTE</name>
<dbReference type="Proteomes" id="UP000325577">
    <property type="component" value="Linkage Group LG3"/>
</dbReference>
<gene>
    <name evidence="2" type="ORF">F0562_008960</name>
</gene>
<proteinExistence type="predicted"/>
<feature type="region of interest" description="Disordered" evidence="1">
    <location>
        <begin position="551"/>
        <end position="580"/>
    </location>
</feature>
<sequence length="608" mass="66931">MGASGSSSKRKNSKRKSSKISSEAQRKKKNRRIKSKKLRRRNDSISSYSDDDSRSSVAVSSSGSEDGYRKARPRTRSDVKSSKKRAQRSCSRRQSSEDSRPVKKRKGSKRNNNSEVRKTSKKKRPRKNASISSISSSTCQGGSSSSGESEFGRPRGRSREQRYKRDSTKASGGTKSNKIRFRSCSSCSRCSHSSDYSSKEKLADKSSSRRLRSVVTVPKRSQDEEKEWDKDGLKEEIVYDYDDYPSCRSNDSTDWGSKRDLAHHSQVTFEKRTVESVKGEEALVSNTRTAELTESCKDGGGQDDQSNHCSDVVGANNPGMGNKSEVPATATANSDGDDLESILRQKALENLRKFRGGLQTNANTPVDHRNKSGSDVSQLSTAKAEFVQHKLPKEDGSRVVGVTKVVDQNARLTVMRDSSRSTIIDQKIPKGKYGGPDSGTARQSVVCLPADRLAHSGNLEEKDLSSVVDVNIQSEPARSASRQETSGTCSILKQATMSHAYAKSELVVTDSSVDNRAAETSENVDQTSNKHGIELNNVCESAAAEHSSCLKPAAEVHSSKERQDEAKEGSQFEQKTMSVMRGGERVQVSYKVYIPKKAPALARRQLRR</sequence>
<feature type="compositionally biased region" description="Basic and acidic residues" evidence="1">
    <location>
        <begin position="150"/>
        <end position="168"/>
    </location>
</feature>
<feature type="compositionally biased region" description="Basic residues" evidence="1">
    <location>
        <begin position="26"/>
        <end position="40"/>
    </location>
</feature>
<feature type="compositionally biased region" description="Low complexity" evidence="1">
    <location>
        <begin position="182"/>
        <end position="196"/>
    </location>
</feature>
<feature type="compositionally biased region" description="Low complexity" evidence="1">
    <location>
        <begin position="55"/>
        <end position="65"/>
    </location>
</feature>
<protein>
    <submittedName>
        <fullName evidence="2">Uncharacterized protein</fullName>
    </submittedName>
</protein>
<feature type="region of interest" description="Disordered" evidence="1">
    <location>
        <begin position="294"/>
        <end position="338"/>
    </location>
</feature>
<evidence type="ECO:0000313" key="3">
    <source>
        <dbReference type="Proteomes" id="UP000325577"/>
    </source>
</evidence>
<feature type="region of interest" description="Disordered" evidence="1">
    <location>
        <begin position="1"/>
        <end position="230"/>
    </location>
</feature>
<feature type="compositionally biased region" description="Basic and acidic residues" evidence="1">
    <location>
        <begin position="557"/>
        <end position="570"/>
    </location>
</feature>
<dbReference type="PANTHER" id="PTHR36808:SF1">
    <property type="entry name" value="TRANSCRIPTIONAL REGULATOR ATRX-LIKE PROTEIN"/>
    <property type="match status" value="1"/>
</dbReference>
<dbReference type="EMBL" id="CM018046">
    <property type="protein sequence ID" value="KAA8526811.1"/>
    <property type="molecule type" value="Genomic_DNA"/>
</dbReference>
<feature type="compositionally biased region" description="Basic and acidic residues" evidence="1">
    <location>
        <begin position="220"/>
        <end position="230"/>
    </location>
</feature>
<evidence type="ECO:0000256" key="1">
    <source>
        <dbReference type="SAM" id="MobiDB-lite"/>
    </source>
</evidence>
<feature type="compositionally biased region" description="Low complexity" evidence="1">
    <location>
        <begin position="130"/>
        <end position="149"/>
    </location>
</feature>
<dbReference type="AlphaFoldDB" id="A0A5J5AC10"/>
<dbReference type="OrthoDB" id="786617at2759"/>
<evidence type="ECO:0000313" key="2">
    <source>
        <dbReference type="EMBL" id="KAA8526811.1"/>
    </source>
</evidence>
<feature type="compositionally biased region" description="Basic and acidic residues" evidence="1">
    <location>
        <begin position="197"/>
        <end position="207"/>
    </location>
</feature>
<feature type="compositionally biased region" description="Basic residues" evidence="1">
    <location>
        <begin position="82"/>
        <end position="91"/>
    </location>
</feature>